<feature type="compositionally biased region" description="Low complexity" evidence="3">
    <location>
        <begin position="766"/>
        <end position="782"/>
    </location>
</feature>
<dbReference type="SUPFAM" id="SSF53300">
    <property type="entry name" value="vWA-like"/>
    <property type="match status" value="1"/>
</dbReference>
<evidence type="ECO:0000256" key="1">
    <source>
        <dbReference type="ARBA" id="ARBA00004567"/>
    </source>
</evidence>
<protein>
    <submittedName>
        <fullName evidence="6">Vault protein inter-alpha-trypsin</fullName>
    </submittedName>
</protein>
<keyword evidence="2" id="KW-0811">Translocation</keyword>
<sequence length="1186" mass="125885">MLFGQPRPYGGPGLFGVQPTYQHICGLYYIDPHRHQKHARQYLPTLSQSVHARIIASTSRTTLTQTFVNPSSTAPIPELRYTFPLYDGVSVVAFTCTINNDRVIRGVVQEKTAARKTYNQAVAKGQTAGLLEQLPDASDVFTTTIGNVPAGAQIAVEIEYLGELKHDAEVDGIRFTIPTSIAPRYGAFPGELLAKPANVSAEDGIRIVVDAQVPAGSFIKSIQSPSHPISVSIGSTSTMRANATPSLQLASATLSLGTAQLERDFIVQVIATNTSNPVAVLETHPTIPHQQALMATLVPKFKIAATKPEVVFICDRSGSMEGNKMQDLKNALKVFMKSLPVGSMFNICSFGSRHDFLFPKSVMYDQNTMETAMRHIDTFSANYGGTQIYNPIESTFKRRHIDLDLETFILTDGEVWDQDRLFGMVNRMVSESKGAIRLFTLGVGSGVSHSLIEGLARAGNGFSQSVSEGEKMSGKVVRMLKGALTPHVNDYTLEVKYADAESETEPEDDFDIIEPEDATREKTADGKASEKPVKPISLFDTVVDDDVDMEDAQAQDDSSGLERYSHIPTVKPPKILQAPFQIPPLFPFSRTTVYLLLSPDRELRSKTPEALVLRGTSSQGPLELQIPITLLDDKAETIHQLAARKAVKELEEGRGWIYHAKGKDGNLLETQNPGRFPGMVEREAVRLGIQFQVGGKWCSFVAVEQNDTPNIPAANTEQANPEQAKPGAQNLFSNLQRGPDPGLGGRGGMVLSSRSRAYDNGLNSSPSFGAASSSSTRASPFGISTSTASSNPFAPPTGGSLFGGLGSSTPQQQQRPTAPTAFGSLFGHPAPSSTPAAGGLFGASSSATGAFGAAPTAGGSGLFGGSGGGLFGHPTASAPPNPASTSPFGSRSSTTSAFGASPASARQAGGSLFGGTGSGGGLFGQSMAANSVSSVPPTGGLFGSASRRSATDESTSGVLFGSISQEHAGDQSISCETEGLFGSSSAAPPWSDSGEPPIVQAAALAPPTDQVDAALMEQYYLEMSEAASMPIPDEDPDDDWENEIAPAAAPAAEPALDLSMKKKKKFKKGQDSPNIVLPGYDNFSPPTDPFSAIVSLQNFNGSWDSSKEIFNIIGTTLEVVKSALRSLGIDHEGVMSTSAVVAYLRKVLPEERDSWEMLEEKAVAWLEGELGEEKAQKVLDVAEGLF</sequence>
<dbReference type="PANTHER" id="PTHR45737:SF6">
    <property type="entry name" value="VON WILLEBRAND FACTOR A DOMAIN-CONTAINING PROTEIN 5A"/>
    <property type="match status" value="1"/>
</dbReference>
<dbReference type="GO" id="GO:0005643">
    <property type="term" value="C:nuclear pore"/>
    <property type="evidence" value="ECO:0007669"/>
    <property type="project" value="UniProtKB-SubCell"/>
</dbReference>
<dbReference type="Proteomes" id="UP000070054">
    <property type="component" value="Unassembled WGS sequence"/>
</dbReference>
<dbReference type="InterPro" id="IPR025574">
    <property type="entry name" value="Nucleoporin_FG_rpt"/>
</dbReference>
<dbReference type="PROSITE" id="PS50234">
    <property type="entry name" value="VWFA"/>
    <property type="match status" value="1"/>
</dbReference>
<comment type="caution">
    <text evidence="6">The sequence shown here is derived from an EMBL/GenBank/DDBJ whole genome shotgun (WGS) entry which is preliminary data.</text>
</comment>
<reference evidence="6 7" key="1">
    <citation type="submission" date="2014-02" db="EMBL/GenBank/DDBJ databases">
        <title>The genome sequence of Colletotrichum nymphaeae SA-01.</title>
        <authorList>
            <person name="Baroncelli R."/>
            <person name="Thon M.R."/>
        </authorList>
    </citation>
    <scope>NUCLEOTIDE SEQUENCE [LARGE SCALE GENOMIC DNA]</scope>
    <source>
        <strain evidence="6 7">SA-01</strain>
    </source>
</reference>
<dbReference type="Pfam" id="PF13634">
    <property type="entry name" value="Nucleoporin_FG"/>
    <property type="match status" value="1"/>
</dbReference>
<dbReference type="Pfam" id="PF13768">
    <property type="entry name" value="VWA_3"/>
    <property type="match status" value="1"/>
</dbReference>
<dbReference type="SMART" id="SM00609">
    <property type="entry name" value="VIT"/>
    <property type="match status" value="1"/>
</dbReference>
<dbReference type="EMBL" id="JEMN01001308">
    <property type="protein sequence ID" value="KXH40727.1"/>
    <property type="molecule type" value="Genomic_DNA"/>
</dbReference>
<evidence type="ECO:0000259" key="5">
    <source>
        <dbReference type="PROSITE" id="PS51468"/>
    </source>
</evidence>
<dbReference type="PANTHER" id="PTHR45737">
    <property type="entry name" value="VON WILLEBRAND FACTOR A DOMAIN-CONTAINING PROTEIN 5A"/>
    <property type="match status" value="1"/>
</dbReference>
<dbReference type="AlphaFoldDB" id="A0A135SY11"/>
<feature type="region of interest" description="Disordered" evidence="3">
    <location>
        <begin position="710"/>
        <end position="752"/>
    </location>
</feature>
<keyword evidence="2" id="KW-0813">Transport</keyword>
<dbReference type="PROSITE" id="PS51468">
    <property type="entry name" value="VIT"/>
    <property type="match status" value="1"/>
</dbReference>
<keyword evidence="2" id="KW-0539">Nucleus</keyword>
<evidence type="ECO:0000259" key="4">
    <source>
        <dbReference type="PROSITE" id="PS50234"/>
    </source>
</evidence>
<dbReference type="OrthoDB" id="1729737at2759"/>
<organism evidence="6 7">
    <name type="scientific">Colletotrichum nymphaeae SA-01</name>
    <dbReference type="NCBI Taxonomy" id="1460502"/>
    <lineage>
        <taxon>Eukaryota</taxon>
        <taxon>Fungi</taxon>
        <taxon>Dikarya</taxon>
        <taxon>Ascomycota</taxon>
        <taxon>Pezizomycotina</taxon>
        <taxon>Sordariomycetes</taxon>
        <taxon>Hypocreomycetidae</taxon>
        <taxon>Glomerellales</taxon>
        <taxon>Glomerellaceae</taxon>
        <taxon>Colletotrichum</taxon>
        <taxon>Colletotrichum acutatum species complex</taxon>
    </lineage>
</organism>
<comment type="subcellular location">
    <subcellularLocation>
        <location evidence="1">Nucleus</location>
        <location evidence="1">Nuclear pore complex</location>
    </subcellularLocation>
</comment>
<dbReference type="InterPro" id="IPR036465">
    <property type="entry name" value="vWFA_dom_sf"/>
</dbReference>
<evidence type="ECO:0000313" key="7">
    <source>
        <dbReference type="Proteomes" id="UP000070054"/>
    </source>
</evidence>
<feature type="region of interest" description="Disordered" evidence="3">
    <location>
        <begin position="499"/>
        <end position="531"/>
    </location>
</feature>
<dbReference type="InterPro" id="IPR002035">
    <property type="entry name" value="VWF_A"/>
</dbReference>
<feature type="domain" description="VWFA" evidence="4">
    <location>
        <begin position="309"/>
        <end position="488"/>
    </location>
</feature>
<dbReference type="InterPro" id="IPR013694">
    <property type="entry name" value="VIT"/>
</dbReference>
<feature type="compositionally biased region" description="Polar residues" evidence="3">
    <location>
        <begin position="710"/>
        <end position="721"/>
    </location>
</feature>
<feature type="compositionally biased region" description="Acidic residues" evidence="3">
    <location>
        <begin position="500"/>
        <end position="516"/>
    </location>
</feature>
<accession>A0A135SY11</accession>
<feature type="region of interest" description="Disordered" evidence="3">
    <location>
        <begin position="766"/>
        <end position="829"/>
    </location>
</feature>
<proteinExistence type="predicted"/>
<evidence type="ECO:0000256" key="3">
    <source>
        <dbReference type="SAM" id="MobiDB-lite"/>
    </source>
</evidence>
<keyword evidence="2" id="KW-0509">mRNA transport</keyword>
<evidence type="ECO:0000256" key="2">
    <source>
        <dbReference type="ARBA" id="ARBA00023132"/>
    </source>
</evidence>
<keyword evidence="7" id="KW-1185">Reference proteome</keyword>
<dbReference type="Pfam" id="PF08487">
    <property type="entry name" value="VIT"/>
    <property type="match status" value="1"/>
</dbReference>
<name>A0A135SY11_9PEZI</name>
<feature type="compositionally biased region" description="Polar residues" evidence="3">
    <location>
        <begin position="888"/>
        <end position="898"/>
    </location>
</feature>
<keyword evidence="2" id="KW-0906">Nuclear pore complex</keyword>
<feature type="domain" description="VIT" evidence="5">
    <location>
        <begin position="29"/>
        <end position="162"/>
    </location>
</feature>
<feature type="region of interest" description="Disordered" evidence="3">
    <location>
        <begin position="871"/>
        <end position="904"/>
    </location>
</feature>
<gene>
    <name evidence="6" type="ORF">CNYM01_05602</name>
</gene>
<keyword evidence="2" id="KW-0653">Protein transport</keyword>
<evidence type="ECO:0000313" key="6">
    <source>
        <dbReference type="EMBL" id="KXH40727.1"/>
    </source>
</evidence>
<feature type="compositionally biased region" description="Polar residues" evidence="3">
    <location>
        <begin position="783"/>
        <end position="792"/>
    </location>
</feature>
<feature type="compositionally biased region" description="Low complexity" evidence="3">
    <location>
        <begin position="807"/>
        <end position="821"/>
    </location>
</feature>
<feature type="compositionally biased region" description="Basic and acidic residues" evidence="3">
    <location>
        <begin position="517"/>
        <end position="531"/>
    </location>
</feature>
<dbReference type="Gene3D" id="3.40.50.410">
    <property type="entry name" value="von Willebrand factor, type A domain"/>
    <property type="match status" value="1"/>
</dbReference>
<dbReference type="SMART" id="SM00327">
    <property type="entry name" value="VWA"/>
    <property type="match status" value="1"/>
</dbReference>